<keyword evidence="4 6" id="KW-1133">Transmembrane helix</keyword>
<feature type="domain" description="Major facilitator superfamily (MFS) profile" evidence="7">
    <location>
        <begin position="1"/>
        <end position="380"/>
    </location>
</feature>
<evidence type="ECO:0000259" key="7">
    <source>
        <dbReference type="PROSITE" id="PS50850"/>
    </source>
</evidence>
<dbReference type="GO" id="GO:0022857">
    <property type="term" value="F:transmembrane transporter activity"/>
    <property type="evidence" value="ECO:0007669"/>
    <property type="project" value="InterPro"/>
</dbReference>
<accession>A0A0S2VZV7</accession>
<dbReference type="GO" id="GO:0005886">
    <property type="term" value="C:plasma membrane"/>
    <property type="evidence" value="ECO:0007669"/>
    <property type="project" value="UniProtKB-SubCell"/>
</dbReference>
<evidence type="ECO:0000256" key="6">
    <source>
        <dbReference type="SAM" id="Phobius"/>
    </source>
</evidence>
<organism evidence="8 9">
    <name type="scientific">Intestinimonas butyriciproducens</name>
    <dbReference type="NCBI Taxonomy" id="1297617"/>
    <lineage>
        <taxon>Bacteria</taxon>
        <taxon>Bacillati</taxon>
        <taxon>Bacillota</taxon>
        <taxon>Clostridia</taxon>
        <taxon>Eubacteriales</taxon>
        <taxon>Intestinimonas</taxon>
    </lineage>
</organism>
<dbReference type="STRING" id="1297617.IB211_00225"/>
<keyword evidence="5 6" id="KW-0472">Membrane</keyword>
<evidence type="ECO:0000256" key="1">
    <source>
        <dbReference type="ARBA" id="ARBA00004651"/>
    </source>
</evidence>
<dbReference type="EMBL" id="CP011307">
    <property type="protein sequence ID" value="ALP92621.1"/>
    <property type="molecule type" value="Genomic_DNA"/>
</dbReference>
<reference evidence="9" key="2">
    <citation type="submission" date="2015-04" db="EMBL/GenBank/DDBJ databases">
        <title>A butyrogenic pathway from the amino acid lysine in a human gut commensal.</title>
        <authorList>
            <person name="de Vos W.M."/>
            <person name="Bui N.T.P."/>
            <person name="Plugge C.M."/>
            <person name="Ritari J."/>
        </authorList>
    </citation>
    <scope>NUCLEOTIDE SEQUENCE [LARGE SCALE GENOMIC DNA]</scope>
    <source>
        <strain evidence="9">AF211</strain>
    </source>
</reference>
<dbReference type="PROSITE" id="PS50850">
    <property type="entry name" value="MFS"/>
    <property type="match status" value="1"/>
</dbReference>
<dbReference type="PANTHER" id="PTHR23530:SF1">
    <property type="entry name" value="PERMEASE, MAJOR FACILITATOR SUPERFAMILY-RELATED"/>
    <property type="match status" value="1"/>
</dbReference>
<evidence type="ECO:0000256" key="5">
    <source>
        <dbReference type="ARBA" id="ARBA00023136"/>
    </source>
</evidence>
<keyword evidence="9" id="KW-1185">Reference proteome</keyword>
<dbReference type="eggNOG" id="COG0477">
    <property type="taxonomic scope" value="Bacteria"/>
</dbReference>
<dbReference type="AlphaFoldDB" id="A0A0S2VZV7"/>
<feature type="transmembrane region" description="Helical" evidence="6">
    <location>
        <begin position="241"/>
        <end position="259"/>
    </location>
</feature>
<dbReference type="InterPro" id="IPR036259">
    <property type="entry name" value="MFS_trans_sf"/>
</dbReference>
<feature type="transmembrane region" description="Helical" evidence="6">
    <location>
        <begin position="131"/>
        <end position="153"/>
    </location>
</feature>
<evidence type="ECO:0000256" key="4">
    <source>
        <dbReference type="ARBA" id="ARBA00022989"/>
    </source>
</evidence>
<feature type="transmembrane region" description="Helical" evidence="6">
    <location>
        <begin position="359"/>
        <end position="376"/>
    </location>
</feature>
<evidence type="ECO:0000256" key="3">
    <source>
        <dbReference type="ARBA" id="ARBA00022692"/>
    </source>
</evidence>
<feature type="transmembrane region" description="Helical" evidence="6">
    <location>
        <begin position="100"/>
        <end position="119"/>
    </location>
</feature>
<feature type="transmembrane region" description="Helical" evidence="6">
    <location>
        <begin position="7"/>
        <end position="26"/>
    </location>
</feature>
<sequence length="384" mass="40358">MVRNRRNVALLFAVYFLQGLCFYSPVATLYRLEAGLTLFQTGLLESISLAAMLLLEIPWGRAADRIGHRRTLVICSALFALSKVVFWKARAFPDFLAERLILAVALAGLSGCDSAYLFACVGEKESQRIFGLWNAVQTAGLLVAGMSASLFLSEHYRRGALWTVLSYSAAALLTLLLTDPEEDGEKPAATAPRPGMGGLLRRSLSMTPFLAGSALLAETAQFITVFLSQLLYQRAGLPVRAFGWLSMLATLCALAGARSHRLTRRLGRRRGGALLFLCAGAACLTALCPAPLPAVAGVLGLRAAAALFSPLALSLQNAAAEPGARAAQLSCNAMVMDLVSLVLNPAFGRMADAGCGQALLLGAIACGGGLLLFLAGSKPAASPA</sequence>
<dbReference type="InterPro" id="IPR020846">
    <property type="entry name" value="MFS_dom"/>
</dbReference>
<proteinExistence type="predicted"/>
<dbReference type="CDD" id="cd06174">
    <property type="entry name" value="MFS"/>
    <property type="match status" value="1"/>
</dbReference>
<dbReference type="Gene3D" id="1.20.1250.20">
    <property type="entry name" value="MFS general substrate transporter like domains"/>
    <property type="match status" value="1"/>
</dbReference>
<evidence type="ECO:0000256" key="2">
    <source>
        <dbReference type="ARBA" id="ARBA00022448"/>
    </source>
</evidence>
<reference evidence="8 9" key="1">
    <citation type="journal article" date="2015" name="Nat. Commun.">
        <title>Production of butyrate from lysine and the Amadori product fructoselysine by a human gut commensal.</title>
        <authorList>
            <person name="Bui T.P."/>
            <person name="Ritari J."/>
            <person name="Boeren S."/>
            <person name="de Waard P."/>
            <person name="Plugge C.M."/>
            <person name="de Vos W.M."/>
        </authorList>
    </citation>
    <scope>NUCLEOTIDE SEQUENCE [LARGE SCALE GENOMIC DNA]</scope>
    <source>
        <strain evidence="8 9">AF211</strain>
    </source>
</reference>
<protein>
    <recommendedName>
        <fullName evidence="7">Major facilitator superfamily (MFS) profile domain-containing protein</fullName>
    </recommendedName>
</protein>
<dbReference type="KEGG" id="ibu:IB211_00225"/>
<dbReference type="SUPFAM" id="SSF103473">
    <property type="entry name" value="MFS general substrate transporter"/>
    <property type="match status" value="1"/>
</dbReference>
<dbReference type="RefSeq" id="WP_058116840.1">
    <property type="nucleotide sequence ID" value="NZ_CP011307.1"/>
</dbReference>
<evidence type="ECO:0000313" key="9">
    <source>
        <dbReference type="Proteomes" id="UP000064844"/>
    </source>
</evidence>
<comment type="subcellular location">
    <subcellularLocation>
        <location evidence="1">Cell membrane</location>
        <topology evidence="1">Multi-pass membrane protein</topology>
    </subcellularLocation>
</comment>
<feature type="transmembrane region" description="Helical" evidence="6">
    <location>
        <begin position="209"/>
        <end position="229"/>
    </location>
</feature>
<dbReference type="PANTHER" id="PTHR23530">
    <property type="entry name" value="TRANSPORT PROTEIN-RELATED"/>
    <property type="match status" value="1"/>
</dbReference>
<name>A0A0S2VZV7_9FIRM</name>
<feature type="transmembrane region" description="Helical" evidence="6">
    <location>
        <begin position="71"/>
        <end position="88"/>
    </location>
</feature>
<dbReference type="InterPro" id="IPR011701">
    <property type="entry name" value="MFS"/>
</dbReference>
<dbReference type="Proteomes" id="UP000064844">
    <property type="component" value="Chromosome"/>
</dbReference>
<feature type="transmembrane region" description="Helical" evidence="6">
    <location>
        <begin position="38"/>
        <end position="59"/>
    </location>
</feature>
<feature type="transmembrane region" description="Helical" evidence="6">
    <location>
        <begin position="271"/>
        <end position="292"/>
    </location>
</feature>
<keyword evidence="2" id="KW-0813">Transport</keyword>
<dbReference type="InterPro" id="IPR053160">
    <property type="entry name" value="MFS_DHA3_Transporter"/>
</dbReference>
<dbReference type="Pfam" id="PF07690">
    <property type="entry name" value="MFS_1"/>
    <property type="match status" value="1"/>
</dbReference>
<feature type="transmembrane region" description="Helical" evidence="6">
    <location>
        <begin position="159"/>
        <end position="177"/>
    </location>
</feature>
<gene>
    <name evidence="8" type="ORF">IB211_00225</name>
</gene>
<evidence type="ECO:0000313" key="8">
    <source>
        <dbReference type="EMBL" id="ALP92621.1"/>
    </source>
</evidence>
<keyword evidence="3 6" id="KW-0812">Transmembrane</keyword>